<evidence type="ECO:0000313" key="1">
    <source>
        <dbReference type="EMBL" id="EMF09778.1"/>
    </source>
</evidence>
<organism evidence="1 2">
    <name type="scientific">Sphaerulina musiva (strain SO2202)</name>
    <name type="common">Poplar stem canker fungus</name>
    <name type="synonym">Septoria musiva</name>
    <dbReference type="NCBI Taxonomy" id="692275"/>
    <lineage>
        <taxon>Eukaryota</taxon>
        <taxon>Fungi</taxon>
        <taxon>Dikarya</taxon>
        <taxon>Ascomycota</taxon>
        <taxon>Pezizomycotina</taxon>
        <taxon>Dothideomycetes</taxon>
        <taxon>Dothideomycetidae</taxon>
        <taxon>Mycosphaerellales</taxon>
        <taxon>Mycosphaerellaceae</taxon>
        <taxon>Sphaerulina</taxon>
    </lineage>
</organism>
<dbReference type="OrthoDB" id="10496850at2759"/>
<dbReference type="Proteomes" id="UP000016931">
    <property type="component" value="Unassembled WGS sequence"/>
</dbReference>
<sequence>MPPDGLPPFDESIPGCKGATFPPTIPPTIAEMRCRGINEVDRRDIALPLIQPRRTFMPPEGLPPIDESIPGCKGATFPPTIPPTIAEMRCRGINEVDRRAIALPPIDENIPGCKGVSFPDVYPPSAAEMRCRGLPEGVMRRSAEDKRAPWTFGELLPPIDQTIPGCKDVAFPDIYPPSTAELMCRGVVGQDGKAKVSN</sequence>
<dbReference type="HOGENOM" id="CLU_1378905_0_0_1"/>
<reference evidence="1 2" key="1">
    <citation type="journal article" date="2012" name="PLoS Pathog.">
        <title>Diverse lifestyles and strategies of plant pathogenesis encoded in the genomes of eighteen Dothideomycetes fungi.</title>
        <authorList>
            <person name="Ohm R.A."/>
            <person name="Feau N."/>
            <person name="Henrissat B."/>
            <person name="Schoch C.L."/>
            <person name="Horwitz B.A."/>
            <person name="Barry K.W."/>
            <person name="Condon B.J."/>
            <person name="Copeland A.C."/>
            <person name="Dhillon B."/>
            <person name="Glaser F."/>
            <person name="Hesse C.N."/>
            <person name="Kosti I."/>
            <person name="LaButti K."/>
            <person name="Lindquist E.A."/>
            <person name="Lucas S."/>
            <person name="Salamov A.A."/>
            <person name="Bradshaw R.E."/>
            <person name="Ciuffetti L."/>
            <person name="Hamelin R.C."/>
            <person name="Kema G.H.J."/>
            <person name="Lawrence C."/>
            <person name="Scott J.A."/>
            <person name="Spatafora J.W."/>
            <person name="Turgeon B.G."/>
            <person name="de Wit P.J.G.M."/>
            <person name="Zhong S."/>
            <person name="Goodwin S.B."/>
            <person name="Grigoriev I.V."/>
        </authorList>
    </citation>
    <scope>NUCLEOTIDE SEQUENCE [LARGE SCALE GENOMIC DNA]</scope>
    <source>
        <strain evidence="1 2">SO2202</strain>
    </source>
</reference>
<keyword evidence="2" id="KW-1185">Reference proteome</keyword>
<protein>
    <submittedName>
        <fullName evidence="1">Uncharacterized protein</fullName>
    </submittedName>
</protein>
<proteinExistence type="predicted"/>
<dbReference type="EMBL" id="KB456268">
    <property type="protein sequence ID" value="EMF09778.1"/>
    <property type="molecule type" value="Genomic_DNA"/>
</dbReference>
<name>M3CZV5_SPHMS</name>
<gene>
    <name evidence="1" type="ORF">SEPMUDRAFT_135224</name>
</gene>
<evidence type="ECO:0000313" key="2">
    <source>
        <dbReference type="Proteomes" id="UP000016931"/>
    </source>
</evidence>
<dbReference type="GeneID" id="27899833"/>
<dbReference type="AlphaFoldDB" id="M3CZV5"/>
<accession>M3CZV5</accession>
<dbReference type="RefSeq" id="XP_016757899.1">
    <property type="nucleotide sequence ID" value="XM_016902696.1"/>
</dbReference>